<dbReference type="EMBL" id="JAGRRH010000022">
    <property type="protein sequence ID" value="KAG7344959.1"/>
    <property type="molecule type" value="Genomic_DNA"/>
</dbReference>
<protein>
    <recommendedName>
        <fullName evidence="4">SnoaL-like domain-containing protein</fullName>
    </recommendedName>
</protein>
<proteinExistence type="predicted"/>
<keyword evidence="3" id="KW-1185">Reference proteome</keyword>
<evidence type="ECO:0008006" key="4">
    <source>
        <dbReference type="Google" id="ProtNLM"/>
    </source>
</evidence>
<dbReference type="Proteomes" id="UP000693970">
    <property type="component" value="Unassembled WGS sequence"/>
</dbReference>
<evidence type="ECO:0000256" key="1">
    <source>
        <dbReference type="SAM" id="MobiDB-lite"/>
    </source>
</evidence>
<sequence>MNTSQRYSTLSLQDKIILLGFFALTTVEVIQGRAAKIPASTRYFSPHELPNGDLKGQKKLHQYRHQRWGGGGDAASHSSKRKDSTSVSLNIDNALQDQLLIMLHQQVRGGAAEGLDDSSIDSLDWNRKLDCSDNPDQVRVLRHHYLNEFGHHISLSEVLKDYSETCTIHHVVDNQPQTFHGRDGARQAFLQVFNMVPHDLSHQIEFEHIAIDHNHAQVVWKAEIPSENKMIRGMDSFAFDKNNRIVHQSVMALSVPMNKDARGDVEDSGVYVDKF</sequence>
<accession>A0A9K3KJM2</accession>
<evidence type="ECO:0000313" key="3">
    <source>
        <dbReference type="Proteomes" id="UP000693970"/>
    </source>
</evidence>
<comment type="caution">
    <text evidence="2">The sequence shown here is derived from an EMBL/GenBank/DDBJ whole genome shotgun (WGS) entry which is preliminary data.</text>
</comment>
<name>A0A9K3KJM2_9STRA</name>
<gene>
    <name evidence="2" type="ORF">IV203_032490</name>
</gene>
<reference evidence="2" key="2">
    <citation type="submission" date="2021-04" db="EMBL/GenBank/DDBJ databases">
        <authorList>
            <person name="Podell S."/>
        </authorList>
    </citation>
    <scope>NUCLEOTIDE SEQUENCE</scope>
    <source>
        <strain evidence="2">Hildebrandi</strain>
    </source>
</reference>
<evidence type="ECO:0000313" key="2">
    <source>
        <dbReference type="EMBL" id="KAG7344959.1"/>
    </source>
</evidence>
<organism evidence="2 3">
    <name type="scientific">Nitzschia inconspicua</name>
    <dbReference type="NCBI Taxonomy" id="303405"/>
    <lineage>
        <taxon>Eukaryota</taxon>
        <taxon>Sar</taxon>
        <taxon>Stramenopiles</taxon>
        <taxon>Ochrophyta</taxon>
        <taxon>Bacillariophyta</taxon>
        <taxon>Bacillariophyceae</taxon>
        <taxon>Bacillariophycidae</taxon>
        <taxon>Bacillariales</taxon>
        <taxon>Bacillariaceae</taxon>
        <taxon>Nitzschia</taxon>
    </lineage>
</organism>
<feature type="region of interest" description="Disordered" evidence="1">
    <location>
        <begin position="60"/>
        <end position="86"/>
    </location>
</feature>
<dbReference type="AlphaFoldDB" id="A0A9K3KJM2"/>
<reference evidence="2" key="1">
    <citation type="journal article" date="2021" name="Sci. Rep.">
        <title>Diploid genomic architecture of Nitzschia inconspicua, an elite biomass production diatom.</title>
        <authorList>
            <person name="Oliver A."/>
            <person name="Podell S."/>
            <person name="Pinowska A."/>
            <person name="Traller J.C."/>
            <person name="Smith S.R."/>
            <person name="McClure R."/>
            <person name="Beliaev A."/>
            <person name="Bohutskyi P."/>
            <person name="Hill E.A."/>
            <person name="Rabines A."/>
            <person name="Zheng H."/>
            <person name="Allen L.Z."/>
            <person name="Kuo A."/>
            <person name="Grigoriev I.V."/>
            <person name="Allen A.E."/>
            <person name="Hazlebeck D."/>
            <person name="Allen E.E."/>
        </authorList>
    </citation>
    <scope>NUCLEOTIDE SEQUENCE</scope>
    <source>
        <strain evidence="2">Hildebrandi</strain>
    </source>
</reference>